<dbReference type="InterPro" id="IPR052043">
    <property type="entry name" value="PolySaccharide_Degr_Enz"/>
</dbReference>
<dbReference type="Gene3D" id="1.50.10.10">
    <property type="match status" value="1"/>
</dbReference>
<evidence type="ECO:0000256" key="1">
    <source>
        <dbReference type="ARBA" id="ARBA00022801"/>
    </source>
</evidence>
<dbReference type="PANTHER" id="PTHR33886">
    <property type="entry name" value="UNSATURATED RHAMNOGALACTURONAN HYDROLASE (EUROFUNG)"/>
    <property type="match status" value="1"/>
</dbReference>
<dbReference type="RefSeq" id="WP_185659117.1">
    <property type="nucleotide sequence ID" value="NZ_CAWPOO010000006.1"/>
</dbReference>
<dbReference type="Pfam" id="PF07470">
    <property type="entry name" value="Glyco_hydro_88"/>
    <property type="match status" value="1"/>
</dbReference>
<dbReference type="GO" id="GO:0005975">
    <property type="term" value="P:carbohydrate metabolic process"/>
    <property type="evidence" value="ECO:0007669"/>
    <property type="project" value="InterPro"/>
</dbReference>
<proteinExistence type="predicted"/>
<keyword evidence="1 3" id="KW-0378">Hydrolase</keyword>
<evidence type="ECO:0000256" key="2">
    <source>
        <dbReference type="SAM" id="SignalP"/>
    </source>
</evidence>
<organism evidence="3 4">
    <name type="scientific">Pelagicoccus albus</name>
    <dbReference type="NCBI Taxonomy" id="415222"/>
    <lineage>
        <taxon>Bacteria</taxon>
        <taxon>Pseudomonadati</taxon>
        <taxon>Verrucomicrobiota</taxon>
        <taxon>Opitutia</taxon>
        <taxon>Puniceicoccales</taxon>
        <taxon>Pelagicoccaceae</taxon>
        <taxon>Pelagicoccus</taxon>
    </lineage>
</organism>
<name>A0A7X1B408_9BACT</name>
<keyword evidence="4" id="KW-1185">Reference proteome</keyword>
<reference evidence="3 4" key="1">
    <citation type="submission" date="2020-07" db="EMBL/GenBank/DDBJ databases">
        <authorList>
            <person name="Feng X."/>
        </authorList>
    </citation>
    <scope>NUCLEOTIDE SEQUENCE [LARGE SCALE GENOMIC DNA]</scope>
    <source>
        <strain evidence="3 4">JCM23202</strain>
    </source>
</reference>
<dbReference type="InterPro" id="IPR012341">
    <property type="entry name" value="6hp_glycosidase-like_sf"/>
</dbReference>
<dbReference type="GO" id="GO:0016787">
    <property type="term" value="F:hydrolase activity"/>
    <property type="evidence" value="ECO:0007669"/>
    <property type="project" value="UniProtKB-KW"/>
</dbReference>
<comment type="caution">
    <text evidence="3">The sequence shown here is derived from an EMBL/GenBank/DDBJ whole genome shotgun (WGS) entry which is preliminary data.</text>
</comment>
<feature type="signal peptide" evidence="2">
    <location>
        <begin position="1"/>
        <end position="24"/>
    </location>
</feature>
<keyword evidence="2" id="KW-0732">Signal</keyword>
<feature type="chain" id="PRO_5030575800" evidence="2">
    <location>
        <begin position="25"/>
        <end position="458"/>
    </location>
</feature>
<dbReference type="SUPFAM" id="SSF48208">
    <property type="entry name" value="Six-hairpin glycosidases"/>
    <property type="match status" value="1"/>
</dbReference>
<evidence type="ECO:0000313" key="4">
    <source>
        <dbReference type="Proteomes" id="UP000526501"/>
    </source>
</evidence>
<dbReference type="InterPro" id="IPR008928">
    <property type="entry name" value="6-hairpin_glycosidase_sf"/>
</dbReference>
<dbReference type="Proteomes" id="UP000526501">
    <property type="component" value="Unassembled WGS sequence"/>
</dbReference>
<accession>A0A7X1B408</accession>
<sequence>MKGLPYLSLSLIAVLLIPPSPLDAQLIGPDAEPALGLWKKPSAMPVSYEVAETEEILAKLESVLRYLETASPIRIGDLETEKALEEGEKWPRLPGLVRGPFALVSYEWGVTYAGMLSAAEATGNEDFNRFVSERLTTIRELSEVYGEMAEDDRPERYPTKRLLEPHSLDHCGAMSAAMIKAQAAGVVENLDTLWQSGLHHVGTEQYRLEDGTLARNRPMKDSLWLDDLYMSVPALTQMAAYTGDSNYFDDAVRQMTQFSERMFIEEEGLYRHGWVQEMDPHPYFPWARANGWAFMANAELLSELPKDHPGYEKMLELFQAHAAGLSTTQGINGLWHQLLNEPGTYEETSASAMFVFGLAKGINEGWLDPLTYGPIASLGWNAVAEKINEEGQVEGTCVGTGMGWDKAFYAYRATSMYAAHGYGPVLLAGAEMIRLRQGLGSKARVHDGGVHFGETPDW</sequence>
<evidence type="ECO:0000313" key="3">
    <source>
        <dbReference type="EMBL" id="MBC2605230.1"/>
    </source>
</evidence>
<dbReference type="AlphaFoldDB" id="A0A7X1B408"/>
<dbReference type="InterPro" id="IPR010905">
    <property type="entry name" value="Glyco_hydro_88"/>
</dbReference>
<protein>
    <submittedName>
        <fullName evidence="3">Glycoside hydrolase family 88 protein</fullName>
    </submittedName>
</protein>
<gene>
    <name evidence="3" type="ORF">H5P27_04155</name>
</gene>
<dbReference type="PANTHER" id="PTHR33886:SF8">
    <property type="entry name" value="UNSATURATED RHAMNOGALACTURONAN HYDROLASE (EUROFUNG)"/>
    <property type="match status" value="1"/>
</dbReference>
<dbReference type="EMBL" id="JACHVC010000006">
    <property type="protein sequence ID" value="MBC2605230.1"/>
    <property type="molecule type" value="Genomic_DNA"/>
</dbReference>